<comment type="caution">
    <text evidence="1">The sequence shown here is derived from an EMBL/GenBank/DDBJ whole genome shotgun (WGS) entry which is preliminary data.</text>
</comment>
<dbReference type="SUPFAM" id="SSF51004">
    <property type="entry name" value="C-terminal (heme d1) domain of cytochrome cd1-nitrite reductase"/>
    <property type="match status" value="1"/>
</dbReference>
<dbReference type="AlphaFoldDB" id="A0A229NT58"/>
<dbReference type="InterPro" id="IPR051200">
    <property type="entry name" value="Host-pathogen_enzymatic-act"/>
</dbReference>
<dbReference type="Gene3D" id="2.130.10.10">
    <property type="entry name" value="YVTN repeat-like/Quinoprotein amine dehydrogenase"/>
    <property type="match status" value="2"/>
</dbReference>
<dbReference type="InterPro" id="IPR015943">
    <property type="entry name" value="WD40/YVTN_repeat-like_dom_sf"/>
</dbReference>
<dbReference type="PANTHER" id="PTHR47197:SF3">
    <property type="entry name" value="DIHYDRO-HEME D1 DEHYDROGENASE"/>
    <property type="match status" value="1"/>
</dbReference>
<gene>
    <name evidence="1" type="ORF">CGZ75_23095</name>
</gene>
<dbReference type="EMBL" id="NMUQ01000004">
    <property type="protein sequence ID" value="OXM13070.1"/>
    <property type="molecule type" value="Genomic_DNA"/>
</dbReference>
<evidence type="ECO:0000313" key="2">
    <source>
        <dbReference type="Proteomes" id="UP000215145"/>
    </source>
</evidence>
<protein>
    <submittedName>
        <fullName evidence="1">Uncharacterized protein</fullName>
    </submittedName>
</protein>
<dbReference type="Proteomes" id="UP000215145">
    <property type="component" value="Unassembled WGS sequence"/>
</dbReference>
<reference evidence="1 2" key="1">
    <citation type="submission" date="2017-07" db="EMBL/GenBank/DDBJ databases">
        <title>Paenibacillus herberti R33 genome sequencing and assembly.</title>
        <authorList>
            <person name="Su W."/>
        </authorList>
    </citation>
    <scope>NUCLEOTIDE SEQUENCE [LARGE SCALE GENOMIC DNA]</scope>
    <source>
        <strain evidence="1 2">R33</strain>
    </source>
</reference>
<name>A0A229NT58_9BACL</name>
<dbReference type="InterPro" id="IPR011964">
    <property type="entry name" value="YVTN_b-propeller_repeat"/>
</dbReference>
<evidence type="ECO:0000313" key="1">
    <source>
        <dbReference type="EMBL" id="OXM13070.1"/>
    </source>
</evidence>
<dbReference type="PANTHER" id="PTHR47197">
    <property type="entry name" value="PROTEIN NIRF"/>
    <property type="match status" value="1"/>
</dbReference>
<organism evidence="1 2">
    <name type="scientific">Paenibacillus herberti</name>
    <dbReference type="NCBI Taxonomy" id="1619309"/>
    <lineage>
        <taxon>Bacteria</taxon>
        <taxon>Bacillati</taxon>
        <taxon>Bacillota</taxon>
        <taxon>Bacilli</taxon>
        <taxon>Bacillales</taxon>
        <taxon>Paenibacillaceae</taxon>
        <taxon>Paenibacillus</taxon>
    </lineage>
</organism>
<sequence length="289" mass="30978">MGLAYVGNQNSSTLTVINTDGDEIVKTIPVGRNPVQVDTSFDRTEVLTANGGERSISVISTRTNQVIEIIRNVTPEPFGAVHADGKLFVPDQFTGNVTVLDAGSGTLIKRIPVVTRILSAVLHPNNQKLYVTSLVHNIWIIDVTTNQLIQSIPKEAIWGLAFTPDGKRFIANHYLSNFAAIYSTCTNRLIGKIPVGIAPIGVAISSNGERAYVTNSRSGSVSVIEIAAKRVIKTIPVGRVPYEVALSPDNRKIYVTNYGGTTVSVIDSKSLRVITTISVGAGPRGISII</sequence>
<dbReference type="RefSeq" id="WP_089526728.1">
    <property type="nucleotide sequence ID" value="NZ_NMUQ01000004.1"/>
</dbReference>
<dbReference type="Pfam" id="PF02239">
    <property type="entry name" value="Cytochrom_D1"/>
    <property type="match status" value="1"/>
</dbReference>
<dbReference type="OrthoDB" id="2532949at2"/>
<dbReference type="InterPro" id="IPR011048">
    <property type="entry name" value="Haem_d1_sf"/>
</dbReference>
<proteinExistence type="predicted"/>
<keyword evidence="2" id="KW-1185">Reference proteome</keyword>
<dbReference type="NCBIfam" id="TIGR02276">
    <property type="entry name" value="beta_rpt_yvtn"/>
    <property type="match status" value="3"/>
</dbReference>
<accession>A0A229NT58</accession>